<dbReference type="GO" id="GO:0016740">
    <property type="term" value="F:transferase activity"/>
    <property type="evidence" value="ECO:0007669"/>
    <property type="project" value="UniProtKB-KW"/>
</dbReference>
<sequence length="246" mass="28749">MKLSVTIIALNEEKNLARAIDSVHSLADEVVVVVDPRSRDKTLEVARSLGAKTFVRVFDNFANQKNFASQMAKGKWILAMDADEEIPTPLKDEIKKAIAKDSFDGYLIPRRNFLLGKEIKHTRWSPDKHIWLWKKDKGKWAGKIHEEIILEAKLGELKEAKIHHSYETVADFILMLNSYSQYEAEEKIAKGQRFSFFRFFFDPCLSFFRRFIYKKGFLDGWRGFILSYLMAVYRATTWIKVWEKQG</sequence>
<dbReference type="CDD" id="cd02511">
    <property type="entry name" value="Beta4Glucosyltransferase"/>
    <property type="match status" value="1"/>
</dbReference>
<name>A0A0G1M1X5_9BACT</name>
<evidence type="ECO:0000259" key="1">
    <source>
        <dbReference type="Pfam" id="PF00535"/>
    </source>
</evidence>
<dbReference type="PANTHER" id="PTHR43630:SF2">
    <property type="entry name" value="GLYCOSYLTRANSFERASE"/>
    <property type="match status" value="1"/>
</dbReference>
<feature type="domain" description="Glycosyltransferase 2-like" evidence="1">
    <location>
        <begin position="4"/>
        <end position="125"/>
    </location>
</feature>
<dbReference type="InterPro" id="IPR001173">
    <property type="entry name" value="Glyco_trans_2-like"/>
</dbReference>
<dbReference type="PANTHER" id="PTHR43630">
    <property type="entry name" value="POLY-BETA-1,6-N-ACETYL-D-GLUCOSAMINE SYNTHASE"/>
    <property type="match status" value="1"/>
</dbReference>
<dbReference type="Proteomes" id="UP000034826">
    <property type="component" value="Unassembled WGS sequence"/>
</dbReference>
<comment type="caution">
    <text evidence="2">The sequence shown here is derived from an EMBL/GenBank/DDBJ whole genome shotgun (WGS) entry which is preliminary data.</text>
</comment>
<keyword evidence="2" id="KW-0808">Transferase</keyword>
<organism evidence="2 3">
    <name type="scientific">Candidatus Woesebacteria bacterium GW2011_GWA2_44_33</name>
    <dbReference type="NCBI Taxonomy" id="1618564"/>
    <lineage>
        <taxon>Bacteria</taxon>
        <taxon>Candidatus Woeseibacteriota</taxon>
    </lineage>
</organism>
<dbReference type="Gene3D" id="3.90.550.10">
    <property type="entry name" value="Spore Coat Polysaccharide Biosynthesis Protein SpsA, Chain A"/>
    <property type="match status" value="1"/>
</dbReference>
<dbReference type="EMBL" id="LCIY01000031">
    <property type="protein sequence ID" value="KKT65974.1"/>
    <property type="molecule type" value="Genomic_DNA"/>
</dbReference>
<dbReference type="SUPFAM" id="SSF53448">
    <property type="entry name" value="Nucleotide-diphospho-sugar transferases"/>
    <property type="match status" value="1"/>
</dbReference>
<evidence type="ECO:0000313" key="3">
    <source>
        <dbReference type="Proteomes" id="UP000034826"/>
    </source>
</evidence>
<protein>
    <submittedName>
        <fullName evidence="2">Glycosyl transferase family 2</fullName>
    </submittedName>
</protein>
<gene>
    <name evidence="2" type="ORF">UW60_C0031G0005</name>
</gene>
<dbReference type="Pfam" id="PF00535">
    <property type="entry name" value="Glycos_transf_2"/>
    <property type="match status" value="1"/>
</dbReference>
<accession>A0A0G1M1X5</accession>
<evidence type="ECO:0000313" key="2">
    <source>
        <dbReference type="EMBL" id="KKT65974.1"/>
    </source>
</evidence>
<dbReference type="AlphaFoldDB" id="A0A0G1M1X5"/>
<reference evidence="2 3" key="1">
    <citation type="journal article" date="2015" name="Nature">
        <title>rRNA introns, odd ribosomes, and small enigmatic genomes across a large radiation of phyla.</title>
        <authorList>
            <person name="Brown C.T."/>
            <person name="Hug L.A."/>
            <person name="Thomas B.C."/>
            <person name="Sharon I."/>
            <person name="Castelle C.J."/>
            <person name="Singh A."/>
            <person name="Wilkins M.J."/>
            <person name="Williams K.H."/>
            <person name="Banfield J.F."/>
        </authorList>
    </citation>
    <scope>NUCLEOTIDE SEQUENCE [LARGE SCALE GENOMIC DNA]</scope>
</reference>
<dbReference type="InterPro" id="IPR029044">
    <property type="entry name" value="Nucleotide-diphossugar_trans"/>
</dbReference>
<proteinExistence type="predicted"/>